<evidence type="ECO:0000256" key="1">
    <source>
        <dbReference type="SAM" id="Coils"/>
    </source>
</evidence>
<keyword evidence="3" id="KW-0966">Cell projection</keyword>
<reference evidence="3 4" key="1">
    <citation type="submission" date="2019-08" db="EMBL/GenBank/DDBJ databases">
        <authorList>
            <person name="Grouzdev D."/>
            <person name="Tikhonova E."/>
            <person name="Kravchenko I."/>
        </authorList>
    </citation>
    <scope>NUCLEOTIDE SEQUENCE [LARGE SCALE GENOMIC DNA]</scope>
    <source>
        <strain evidence="3 4">59b</strain>
    </source>
</reference>
<gene>
    <name evidence="3" type="ORF">FZ942_08565</name>
</gene>
<feature type="transmembrane region" description="Helical" evidence="2">
    <location>
        <begin position="196"/>
        <end position="219"/>
    </location>
</feature>
<dbReference type="RefSeq" id="WP_149230684.1">
    <property type="nucleotide sequence ID" value="NZ_JALJXJ010000001.1"/>
</dbReference>
<keyword evidence="2" id="KW-0472">Membrane</keyword>
<dbReference type="EMBL" id="VTTN01000002">
    <property type="protein sequence ID" value="KAA0597146.1"/>
    <property type="molecule type" value="Genomic_DNA"/>
</dbReference>
<proteinExistence type="predicted"/>
<feature type="coiled-coil region" evidence="1">
    <location>
        <begin position="267"/>
        <end position="294"/>
    </location>
</feature>
<evidence type="ECO:0000313" key="4">
    <source>
        <dbReference type="Proteomes" id="UP000324927"/>
    </source>
</evidence>
<accession>A0A5A9GS29</accession>
<evidence type="ECO:0000256" key="2">
    <source>
        <dbReference type="SAM" id="Phobius"/>
    </source>
</evidence>
<organism evidence="3 4">
    <name type="scientific">Azospirillum lipoferum</name>
    <dbReference type="NCBI Taxonomy" id="193"/>
    <lineage>
        <taxon>Bacteria</taxon>
        <taxon>Pseudomonadati</taxon>
        <taxon>Pseudomonadota</taxon>
        <taxon>Alphaproteobacteria</taxon>
        <taxon>Rhodospirillales</taxon>
        <taxon>Azospirillaceae</taxon>
        <taxon>Azospirillum</taxon>
    </lineage>
</organism>
<comment type="caution">
    <text evidence="3">The sequence shown here is derived from an EMBL/GenBank/DDBJ whole genome shotgun (WGS) entry which is preliminary data.</text>
</comment>
<dbReference type="AlphaFoldDB" id="A0A5A9GS29"/>
<evidence type="ECO:0000313" key="3">
    <source>
        <dbReference type="EMBL" id="KAA0597146.1"/>
    </source>
</evidence>
<keyword evidence="4" id="KW-1185">Reference proteome</keyword>
<keyword evidence="2" id="KW-0812">Transmembrane</keyword>
<dbReference type="Proteomes" id="UP000324927">
    <property type="component" value="Unassembled WGS sequence"/>
</dbReference>
<sequence length="398" mass="43075">MTAIIPTTRPLEVSALMTRPERFLTRMILFLVVVGAVTGLLFPALRSAFLNNAPLNGVILATLLAGIAFIFRQVLMLRPEVAWLEQYQSGVAPASLQEPVLLAPMARMLGERRGRLTLSALSMRSLLDGIASRLDESRELSRYLIGLLIFLGLLGTFWGLLHTVQSVGGVIGSLSVQGGDVGTMFSHLQQGLEAPLVGMGTAFSSSLFGLAGSLVLGFLELQASQAHNRFFQDLEDWLSSATRLSSGAAGGLESGDHAASAYLTALLEQTAENLDSLQRTVATAEEGRRAANANLMALTERLSSLTDHMRAEQQLLLRLGENQLEVKGLLDRLAENSGAGFDDASRQHLRNMDIYLARIVEESSNGRVQAVQEIRSEIKLLARTIAALAEEADQQQPR</sequence>
<keyword evidence="3" id="KW-0282">Flagellum</keyword>
<feature type="transmembrane region" description="Helical" evidence="2">
    <location>
        <begin position="57"/>
        <end position="75"/>
    </location>
</feature>
<feature type="transmembrane region" description="Helical" evidence="2">
    <location>
        <begin position="143"/>
        <end position="161"/>
    </location>
</feature>
<name>A0A5A9GS29_AZOLI</name>
<protein>
    <submittedName>
        <fullName evidence="3">Flagellar motor protein MotA</fullName>
    </submittedName>
</protein>
<keyword evidence="2" id="KW-1133">Transmembrane helix</keyword>
<keyword evidence="1" id="KW-0175">Coiled coil</keyword>
<feature type="transmembrane region" description="Helical" evidence="2">
    <location>
        <begin position="27"/>
        <end position="45"/>
    </location>
</feature>
<dbReference type="OrthoDB" id="9794540at2"/>
<keyword evidence="3" id="KW-0969">Cilium</keyword>